<name>A0A9X3RCB7_9BACL</name>
<dbReference type="Proteomes" id="UP001152173">
    <property type="component" value="Unassembled WGS sequence"/>
</dbReference>
<dbReference type="RefSeq" id="WP_269925093.1">
    <property type="nucleotide sequence ID" value="NZ_JAMKBJ010000001.1"/>
</dbReference>
<dbReference type="EMBL" id="JAMKBJ010000001">
    <property type="protein sequence ID" value="MCZ8535994.1"/>
    <property type="molecule type" value="Genomic_DNA"/>
</dbReference>
<sequence>MAQVLEMQFETAGGKKLSVSVDDPRANVTAQEVETGMQALIASAVFEVDGFGLASAFNARLIERNVTDLV</sequence>
<evidence type="ECO:0000313" key="2">
    <source>
        <dbReference type="Proteomes" id="UP001152173"/>
    </source>
</evidence>
<gene>
    <name evidence="1" type="ORF">M9R32_02160</name>
</gene>
<organism evidence="1 2">
    <name type="scientific">Paenisporosarcina quisquiliarum</name>
    <dbReference type="NCBI Taxonomy" id="365346"/>
    <lineage>
        <taxon>Bacteria</taxon>
        <taxon>Bacillati</taxon>
        <taxon>Bacillota</taxon>
        <taxon>Bacilli</taxon>
        <taxon>Bacillales</taxon>
        <taxon>Caryophanaceae</taxon>
        <taxon>Paenisporosarcina</taxon>
    </lineage>
</organism>
<comment type="caution">
    <text evidence="1">The sequence shown here is derived from an EMBL/GenBank/DDBJ whole genome shotgun (WGS) entry which is preliminary data.</text>
</comment>
<evidence type="ECO:0000313" key="1">
    <source>
        <dbReference type="EMBL" id="MCZ8535994.1"/>
    </source>
</evidence>
<accession>A0A9X3RCB7</accession>
<dbReference type="Pfam" id="PF11148">
    <property type="entry name" value="DUF2922"/>
    <property type="match status" value="1"/>
</dbReference>
<dbReference type="AlphaFoldDB" id="A0A9X3RCB7"/>
<proteinExistence type="predicted"/>
<dbReference type="InterPro" id="IPR021321">
    <property type="entry name" value="DUF2922"/>
</dbReference>
<reference evidence="1" key="1">
    <citation type="submission" date="2022-05" db="EMBL/GenBank/DDBJ databases">
        <authorList>
            <person name="Colautti A."/>
            <person name="Iacumin L."/>
        </authorList>
    </citation>
    <scope>NUCLEOTIDE SEQUENCE</scope>
    <source>
        <strain evidence="1">SK 55</strain>
    </source>
</reference>
<keyword evidence="2" id="KW-1185">Reference proteome</keyword>
<protein>
    <submittedName>
        <fullName evidence="1">DUF2922 domain-containing protein</fullName>
    </submittedName>
</protein>